<sequence length="302" mass="33440">MCSIQPCKKRMYLRYLAVSLLLTLGSCGIISPNSSSSDRFSTSPEKFAVQPGQVDEASGMVASRSMDGRLWVQEDGGNPAEINLMTTDGKVEKQFSIPGASNRDWEDLAIGPGPQDGVSYLYLADIGDNLKQNDLNYIYRFPEPKNANESVNGVERISFRYADGARDAEAILLDPQTRDLWIVSKAEEKVRIYRLPYPQSTSVEMKADYYGELPLTLITGGSVSADGNEIALISYLGAYHWRRKSGQSLADAMQKNSFKTLATDPLGIQSETICFDKNSNGYYTLPEKGSQASVTLNYYKRL</sequence>
<accession>A0A368JUF6</accession>
<feature type="chain" id="PRO_5016662857" evidence="1">
    <location>
        <begin position="29"/>
        <end position="302"/>
    </location>
</feature>
<organism evidence="2 3">
    <name type="scientific">Larkinella punicea</name>
    <dbReference type="NCBI Taxonomy" id="2315727"/>
    <lineage>
        <taxon>Bacteria</taxon>
        <taxon>Pseudomonadati</taxon>
        <taxon>Bacteroidota</taxon>
        <taxon>Cytophagia</taxon>
        <taxon>Cytophagales</taxon>
        <taxon>Spirosomataceae</taxon>
        <taxon>Larkinella</taxon>
    </lineage>
</organism>
<name>A0A368JUF6_9BACT</name>
<gene>
    <name evidence="2" type="ORF">DUE52_07670</name>
</gene>
<protein>
    <submittedName>
        <fullName evidence="2">PE-PGRS family protein</fullName>
    </submittedName>
</protein>
<evidence type="ECO:0000313" key="2">
    <source>
        <dbReference type="EMBL" id="RCR70233.1"/>
    </source>
</evidence>
<evidence type="ECO:0000256" key="1">
    <source>
        <dbReference type="SAM" id="SignalP"/>
    </source>
</evidence>
<keyword evidence="1" id="KW-0732">Signal</keyword>
<dbReference type="EMBL" id="QOWE01000005">
    <property type="protein sequence ID" value="RCR70233.1"/>
    <property type="molecule type" value="Genomic_DNA"/>
</dbReference>
<dbReference type="OrthoDB" id="9798438at2"/>
<dbReference type="Proteomes" id="UP000253383">
    <property type="component" value="Unassembled WGS sequence"/>
</dbReference>
<evidence type="ECO:0000313" key="3">
    <source>
        <dbReference type="Proteomes" id="UP000253383"/>
    </source>
</evidence>
<comment type="caution">
    <text evidence="2">The sequence shown here is derived from an EMBL/GenBank/DDBJ whole genome shotgun (WGS) entry which is preliminary data.</text>
</comment>
<keyword evidence="3" id="KW-1185">Reference proteome</keyword>
<dbReference type="AlphaFoldDB" id="A0A368JUF6"/>
<dbReference type="SUPFAM" id="SSF63829">
    <property type="entry name" value="Calcium-dependent phosphotriesterase"/>
    <property type="match status" value="1"/>
</dbReference>
<reference evidence="2 3" key="1">
    <citation type="submission" date="2018-07" db="EMBL/GenBank/DDBJ databases">
        <title>Genome analysis of Larkinella rosea.</title>
        <authorList>
            <person name="Zhou Z."/>
            <person name="Wang G."/>
        </authorList>
    </citation>
    <scope>NUCLEOTIDE SEQUENCE [LARGE SCALE GENOMIC DNA]</scope>
    <source>
        <strain evidence="3">zzj9</strain>
    </source>
</reference>
<feature type="signal peptide" evidence="1">
    <location>
        <begin position="1"/>
        <end position="28"/>
    </location>
</feature>
<proteinExistence type="predicted"/>